<dbReference type="Pfam" id="PF01363">
    <property type="entry name" value="FYVE"/>
    <property type="match status" value="1"/>
</dbReference>
<evidence type="ECO:0000256" key="2">
    <source>
        <dbReference type="ARBA" id="ARBA00022490"/>
    </source>
</evidence>
<evidence type="ECO:0000256" key="5">
    <source>
        <dbReference type="ARBA" id="ARBA00022771"/>
    </source>
</evidence>
<keyword evidence="4" id="KW-0479">Metal-binding</keyword>
<dbReference type="Gene3D" id="2.30.29.30">
    <property type="entry name" value="Pleckstrin-homology domain (PH domain)/Phosphotyrosine-binding domain (PTB)"/>
    <property type="match status" value="1"/>
</dbReference>
<dbReference type="GO" id="GO:0008270">
    <property type="term" value="F:zinc ion binding"/>
    <property type="evidence" value="ECO:0007669"/>
    <property type="project" value="UniProtKB-KW"/>
</dbReference>
<keyword evidence="3" id="KW-0344">Guanine-nucleotide releasing factor</keyword>
<feature type="domain" description="PH" evidence="8">
    <location>
        <begin position="187"/>
        <end position="287"/>
    </location>
</feature>
<dbReference type="AlphaFoldDB" id="A0A2H8TSZ8"/>
<dbReference type="SMART" id="SM00233">
    <property type="entry name" value="PH"/>
    <property type="match status" value="1"/>
</dbReference>
<dbReference type="PANTHER" id="PTHR12673:SF267">
    <property type="entry name" value="PROTEIN CBG10230"/>
    <property type="match status" value="1"/>
</dbReference>
<evidence type="ECO:0000256" key="1">
    <source>
        <dbReference type="ARBA" id="ARBA00004496"/>
    </source>
</evidence>
<dbReference type="GO" id="GO:0005737">
    <property type="term" value="C:cytoplasm"/>
    <property type="evidence" value="ECO:0007669"/>
    <property type="project" value="UniProtKB-SubCell"/>
</dbReference>
<evidence type="ECO:0000256" key="7">
    <source>
        <dbReference type="PROSITE-ProRule" id="PRU00091"/>
    </source>
</evidence>
<evidence type="ECO:0000259" key="9">
    <source>
        <dbReference type="PROSITE" id="PS50178"/>
    </source>
</evidence>
<dbReference type="InterPro" id="IPR013083">
    <property type="entry name" value="Znf_RING/FYVE/PHD"/>
</dbReference>
<dbReference type="InterPro" id="IPR000306">
    <property type="entry name" value="Znf_FYVE"/>
</dbReference>
<protein>
    <submittedName>
        <fullName evidence="10">FYVE, RhoGEF and PH domain-containing protein 6</fullName>
    </submittedName>
</protein>
<comment type="subcellular location">
    <subcellularLocation>
        <location evidence="1">Cytoplasm</location>
    </subcellularLocation>
</comment>
<name>A0A2H8TSZ8_9HEMI</name>
<dbReference type="PANTHER" id="PTHR12673">
    <property type="entry name" value="FACIOGENITAL DYSPLASIA PROTEIN"/>
    <property type="match status" value="1"/>
</dbReference>
<dbReference type="EMBL" id="GFXV01005264">
    <property type="protein sequence ID" value="MBW17069.1"/>
    <property type="molecule type" value="Transcribed_RNA"/>
</dbReference>
<dbReference type="SUPFAM" id="SSF50729">
    <property type="entry name" value="PH domain-like"/>
    <property type="match status" value="1"/>
</dbReference>
<evidence type="ECO:0000256" key="4">
    <source>
        <dbReference type="ARBA" id="ARBA00022723"/>
    </source>
</evidence>
<dbReference type="InterPro" id="IPR001849">
    <property type="entry name" value="PH_domain"/>
</dbReference>
<accession>A0A2H8TSZ8</accession>
<evidence type="ECO:0000256" key="6">
    <source>
        <dbReference type="ARBA" id="ARBA00022833"/>
    </source>
</evidence>
<keyword evidence="2" id="KW-0963">Cytoplasm</keyword>
<dbReference type="CDD" id="cd13237">
    <property type="entry name" value="PH2_FGD5_FGD6"/>
    <property type="match status" value="1"/>
</dbReference>
<sequence>MHTSLTPCIKHLCYRSTTELKEWVNTLEKAIREHTNKQLSFLNMKFVSKNIGCEPLQLGYEAPIWIQDCRVTMCQSCATEFTVTFRRHHCRACGKVVCSSCSENKAPLRYMKFQSARVCDDCYDYLLKEFEDKILEMRQSSSNSDFEILKMVDTVKNSFKKSGVWSSKKLVKYVPQRLKEVMANDSGSQMSGWLYRREKRKSWKRFWFVLKEQVLYMYKASEDVVALNTIPVLGYSVQTFPEGTNYEEFDSSCVFQLAHAGQNPLIFCSDTEQLAKRWINTLNEATKLK</sequence>
<dbReference type="Pfam" id="PF00169">
    <property type="entry name" value="PH"/>
    <property type="match status" value="1"/>
</dbReference>
<evidence type="ECO:0000313" key="10">
    <source>
        <dbReference type="EMBL" id="MBW17069.1"/>
    </source>
</evidence>
<dbReference type="Gene3D" id="3.30.40.10">
    <property type="entry name" value="Zinc/RING finger domain, C3HC4 (zinc finger)"/>
    <property type="match status" value="1"/>
</dbReference>
<dbReference type="SMART" id="SM00064">
    <property type="entry name" value="FYVE"/>
    <property type="match status" value="1"/>
</dbReference>
<dbReference type="GO" id="GO:0005085">
    <property type="term" value="F:guanyl-nucleotide exchange factor activity"/>
    <property type="evidence" value="ECO:0007669"/>
    <property type="project" value="UniProtKB-KW"/>
</dbReference>
<evidence type="ECO:0000259" key="8">
    <source>
        <dbReference type="PROSITE" id="PS50003"/>
    </source>
</evidence>
<keyword evidence="6" id="KW-0862">Zinc</keyword>
<gene>
    <name evidence="10" type="primary">Fgd6_2</name>
</gene>
<evidence type="ECO:0000256" key="3">
    <source>
        <dbReference type="ARBA" id="ARBA00022658"/>
    </source>
</evidence>
<feature type="domain" description="FYVE-type" evidence="9">
    <location>
        <begin position="68"/>
        <end position="127"/>
    </location>
</feature>
<keyword evidence="5 7" id="KW-0863">Zinc-finger</keyword>
<dbReference type="PROSITE" id="PS50178">
    <property type="entry name" value="ZF_FYVE"/>
    <property type="match status" value="1"/>
</dbReference>
<organism evidence="10">
    <name type="scientific">Melanaphis sacchari</name>
    <dbReference type="NCBI Taxonomy" id="742174"/>
    <lineage>
        <taxon>Eukaryota</taxon>
        <taxon>Metazoa</taxon>
        <taxon>Ecdysozoa</taxon>
        <taxon>Arthropoda</taxon>
        <taxon>Hexapoda</taxon>
        <taxon>Insecta</taxon>
        <taxon>Pterygota</taxon>
        <taxon>Neoptera</taxon>
        <taxon>Paraneoptera</taxon>
        <taxon>Hemiptera</taxon>
        <taxon>Sternorrhyncha</taxon>
        <taxon>Aphidomorpha</taxon>
        <taxon>Aphidoidea</taxon>
        <taxon>Aphididae</taxon>
        <taxon>Aphidini</taxon>
        <taxon>Melanaphis</taxon>
    </lineage>
</organism>
<reference evidence="10" key="1">
    <citation type="submission" date="2017-10" db="EMBL/GenBank/DDBJ databases">
        <title>Transcriptome Assembly of Sugarcane Aphid Adults.</title>
        <authorList>
            <person name="Scully E.D."/>
            <person name="Palmer N.A."/>
            <person name="Geib S.M."/>
            <person name="Sarath G."/>
            <person name="Sattler S.E."/>
        </authorList>
    </citation>
    <scope>NUCLEOTIDE SEQUENCE</scope>
    <source>
        <tissue evidence="10">Whole body</tissue>
    </source>
</reference>
<proteinExistence type="predicted"/>
<dbReference type="InterPro" id="IPR011993">
    <property type="entry name" value="PH-like_dom_sf"/>
</dbReference>
<dbReference type="InterPro" id="IPR017455">
    <property type="entry name" value="Znf_FYVE-rel"/>
</dbReference>
<dbReference type="OrthoDB" id="245697at2759"/>
<dbReference type="InterPro" id="IPR051092">
    <property type="entry name" value="FYVE_RhoGEF_PH"/>
</dbReference>
<dbReference type="PROSITE" id="PS50003">
    <property type="entry name" value="PH_DOMAIN"/>
    <property type="match status" value="1"/>
</dbReference>